<proteinExistence type="predicted"/>
<evidence type="ECO:0000313" key="5">
    <source>
        <dbReference type="EMBL" id="QBP42604.1"/>
    </source>
</evidence>
<dbReference type="InterPro" id="IPR000883">
    <property type="entry name" value="Cyt_C_Oxase_1"/>
</dbReference>
<keyword evidence="6" id="KW-1185">Reference proteome</keyword>
<keyword evidence="1" id="KW-0813">Transport</keyword>
<organism evidence="5 6">
    <name type="scientific">Paenisporosarcina antarctica</name>
    <dbReference type="NCBI Taxonomy" id="417367"/>
    <lineage>
        <taxon>Bacteria</taxon>
        <taxon>Bacillati</taxon>
        <taxon>Bacillota</taxon>
        <taxon>Bacilli</taxon>
        <taxon>Bacillales</taxon>
        <taxon>Caryophanaceae</taxon>
        <taxon>Paenisporosarcina</taxon>
    </lineage>
</organism>
<dbReference type="InterPro" id="IPR036927">
    <property type="entry name" value="Cyt_c_oxase-like_su1_sf"/>
</dbReference>
<sequence>MVLKNRETHETVEKHSKKILGVNTKDAKLSLAFLTVSFISLLIGGVLGLLQGLERSGLLQLPSWLNYYQVLTAHGILLLIVFTATFSIGYLYAGFSHTLGGLLAKVRKMAWVGFVLMVIGVVLVVTTIVMGDASVMYTFYPPLAAAPMFYIGLVFIVLGIWACCFGVFVNYRHWRKTHRGQVTPLFAFFTMGVFVLWFFGSISVTVEVFMLIAWSLGWIETINVMLSRTLFWSFGHTLVNIWYIVAISAWYVVIPKIIGGRLFSDKLARVVVIALVILNIPGGFHHTIVDPGITQNVKFLHLIMSISIGIPSLMTAFAMFAVFERTGRKLGGKGLFGWIKKLPWKDVRFLAPMIAMISFIPGGAGGIVNTSNQLNQVIHNTMWVVGHFHITVGTSVVLTFFGICYWLIPYLSKREFTPQMNKLGLIQTYIWTIGMILMAGSMHLVGLLGDPRRTSNTTYGDHEVALSWVPYEYVFAIGGTLLMIGVIIQVYAVFHMMFLSPKGYTEFPIAEPEDDALLTPLWTERWGLWIVLLLLVVVMAYAPIMSLIYNAPPGSPPFKTW</sequence>
<feature type="transmembrane region" description="Helical" evidence="3">
    <location>
        <begin position="114"/>
        <end position="137"/>
    </location>
</feature>
<dbReference type="OrthoDB" id="9764568at2"/>
<dbReference type="PROSITE" id="PS50855">
    <property type="entry name" value="COX1"/>
    <property type="match status" value="1"/>
</dbReference>
<feature type="transmembrane region" description="Helical" evidence="3">
    <location>
        <begin position="149"/>
        <end position="171"/>
    </location>
</feature>
<name>A0A4P7A1X1_9BACL</name>
<feature type="transmembrane region" description="Helical" evidence="3">
    <location>
        <begin position="388"/>
        <end position="408"/>
    </location>
</feature>
<keyword evidence="3" id="KW-1133">Transmembrane helix</keyword>
<feature type="transmembrane region" description="Helical" evidence="3">
    <location>
        <begin position="29"/>
        <end position="50"/>
    </location>
</feature>
<reference evidence="5 6" key="1">
    <citation type="submission" date="2019-03" db="EMBL/GenBank/DDBJ databases">
        <title>Complete genome sequence of Paenisporosarcina antarctica CGMCC 1.6503T.</title>
        <authorList>
            <person name="Rong J.-C."/>
            <person name="Chi N.-Y."/>
            <person name="Zhang Q.-F."/>
        </authorList>
    </citation>
    <scope>NUCLEOTIDE SEQUENCE [LARGE SCALE GENOMIC DNA]</scope>
    <source>
        <strain evidence="5 6">CGMCC 1.6503</strain>
    </source>
</reference>
<keyword evidence="2" id="KW-0249">Electron transport</keyword>
<feature type="transmembrane region" description="Helical" evidence="3">
    <location>
        <begin position="266"/>
        <end position="284"/>
    </location>
</feature>
<protein>
    <submittedName>
        <fullName evidence="5">Cytochrome C</fullName>
    </submittedName>
</protein>
<dbReference type="Pfam" id="PF00115">
    <property type="entry name" value="COX1"/>
    <property type="match status" value="1"/>
</dbReference>
<evidence type="ECO:0000256" key="3">
    <source>
        <dbReference type="SAM" id="Phobius"/>
    </source>
</evidence>
<accession>A0A4P7A1X1</accession>
<feature type="transmembrane region" description="Helical" evidence="3">
    <location>
        <begin position="473"/>
        <end position="494"/>
    </location>
</feature>
<dbReference type="GO" id="GO:0016020">
    <property type="term" value="C:membrane"/>
    <property type="evidence" value="ECO:0007669"/>
    <property type="project" value="InterPro"/>
</dbReference>
<dbReference type="EMBL" id="CP038015">
    <property type="protein sequence ID" value="QBP42604.1"/>
    <property type="molecule type" value="Genomic_DNA"/>
</dbReference>
<dbReference type="AlphaFoldDB" id="A0A4P7A1X1"/>
<keyword evidence="3" id="KW-0472">Membrane</keyword>
<evidence type="ECO:0000256" key="1">
    <source>
        <dbReference type="ARBA" id="ARBA00022660"/>
    </source>
</evidence>
<dbReference type="KEGG" id="panc:E2636_16265"/>
<feature type="transmembrane region" description="Helical" evidence="3">
    <location>
        <begin position="234"/>
        <end position="254"/>
    </location>
</feature>
<evidence type="ECO:0000313" key="6">
    <source>
        <dbReference type="Proteomes" id="UP000294292"/>
    </source>
</evidence>
<dbReference type="PRINTS" id="PR01165">
    <property type="entry name" value="CYCOXIDASEI"/>
</dbReference>
<dbReference type="SUPFAM" id="SSF81442">
    <property type="entry name" value="Cytochrome c oxidase subunit I-like"/>
    <property type="match status" value="1"/>
</dbReference>
<feature type="domain" description="Cytochrome oxidase subunit I profile" evidence="4">
    <location>
        <begin position="15"/>
        <end position="500"/>
    </location>
</feature>
<gene>
    <name evidence="5" type="ORF">E2636_16265</name>
</gene>
<feature type="transmembrane region" description="Helical" evidence="3">
    <location>
        <begin position="299"/>
        <end position="323"/>
    </location>
</feature>
<dbReference type="InterPro" id="IPR023616">
    <property type="entry name" value="Cyt_c_oxase-like_su1_dom"/>
</dbReference>
<keyword evidence="1" id="KW-0679">Respiratory chain</keyword>
<feature type="transmembrane region" description="Helical" evidence="3">
    <location>
        <begin position="349"/>
        <end position="368"/>
    </location>
</feature>
<dbReference type="Gene3D" id="1.20.210.10">
    <property type="entry name" value="Cytochrome c oxidase-like, subunit I domain"/>
    <property type="match status" value="1"/>
</dbReference>
<dbReference type="GO" id="GO:0020037">
    <property type="term" value="F:heme binding"/>
    <property type="evidence" value="ECO:0007669"/>
    <property type="project" value="InterPro"/>
</dbReference>
<dbReference type="PANTHER" id="PTHR10422:SF40">
    <property type="entry name" value="CYTOCHROME C OXIDASE SUBUNIT I"/>
    <property type="match status" value="1"/>
</dbReference>
<feature type="transmembrane region" description="Helical" evidence="3">
    <location>
        <begin position="70"/>
        <end position="93"/>
    </location>
</feature>
<dbReference type="RefSeq" id="WP_134211151.1">
    <property type="nucleotide sequence ID" value="NZ_CP038015.1"/>
</dbReference>
<keyword evidence="3" id="KW-0812">Transmembrane</keyword>
<evidence type="ECO:0000256" key="2">
    <source>
        <dbReference type="ARBA" id="ARBA00022982"/>
    </source>
</evidence>
<dbReference type="PANTHER" id="PTHR10422">
    <property type="entry name" value="CYTOCHROME C OXIDASE SUBUNIT 1"/>
    <property type="match status" value="1"/>
</dbReference>
<dbReference type="Proteomes" id="UP000294292">
    <property type="component" value="Chromosome"/>
</dbReference>
<feature type="transmembrane region" description="Helical" evidence="3">
    <location>
        <begin position="429"/>
        <end position="449"/>
    </location>
</feature>
<evidence type="ECO:0000259" key="4">
    <source>
        <dbReference type="PROSITE" id="PS50855"/>
    </source>
</evidence>
<dbReference type="GO" id="GO:0009060">
    <property type="term" value="P:aerobic respiration"/>
    <property type="evidence" value="ECO:0007669"/>
    <property type="project" value="InterPro"/>
</dbReference>
<dbReference type="GO" id="GO:0004129">
    <property type="term" value="F:cytochrome-c oxidase activity"/>
    <property type="evidence" value="ECO:0007669"/>
    <property type="project" value="InterPro"/>
</dbReference>
<feature type="transmembrane region" description="Helical" evidence="3">
    <location>
        <begin position="526"/>
        <end position="549"/>
    </location>
</feature>
<feature type="transmembrane region" description="Helical" evidence="3">
    <location>
        <begin position="183"/>
        <end position="214"/>
    </location>
</feature>